<dbReference type="Pfam" id="PF00241">
    <property type="entry name" value="Cofilin_ADF"/>
    <property type="match status" value="1"/>
</dbReference>
<dbReference type="Gene3D" id="3.40.20.10">
    <property type="entry name" value="Severin"/>
    <property type="match status" value="1"/>
</dbReference>
<dbReference type="GO" id="GO:0030042">
    <property type="term" value="P:actin filament depolymerization"/>
    <property type="evidence" value="ECO:0007669"/>
    <property type="project" value="InterPro"/>
</dbReference>
<protein>
    <submittedName>
        <fullName evidence="4">Cofilin</fullName>
    </submittedName>
</protein>
<organism evidence="4">
    <name type="scientific">Phallusia mammillata</name>
    <dbReference type="NCBI Taxonomy" id="59560"/>
    <lineage>
        <taxon>Eukaryota</taxon>
        <taxon>Metazoa</taxon>
        <taxon>Chordata</taxon>
        <taxon>Tunicata</taxon>
        <taxon>Ascidiacea</taxon>
        <taxon>Phlebobranchia</taxon>
        <taxon>Ascidiidae</taxon>
        <taxon>Phallusia</taxon>
    </lineage>
</organism>
<reference evidence="4" key="1">
    <citation type="submission" date="2020-04" db="EMBL/GenBank/DDBJ databases">
        <authorList>
            <person name="Neveu A P."/>
        </authorList>
    </citation>
    <scope>NUCLEOTIDE SEQUENCE</scope>
    <source>
        <tissue evidence="4">Whole embryo</tissue>
    </source>
</reference>
<evidence type="ECO:0000256" key="2">
    <source>
        <dbReference type="ARBA" id="ARBA00023203"/>
    </source>
</evidence>
<evidence type="ECO:0000313" key="4">
    <source>
        <dbReference type="EMBL" id="CAB3230292.1"/>
    </source>
</evidence>
<gene>
    <name evidence="4" type="primary">Cfl1</name>
</gene>
<dbReference type="GO" id="GO:0015629">
    <property type="term" value="C:actin cytoskeleton"/>
    <property type="evidence" value="ECO:0007669"/>
    <property type="project" value="InterPro"/>
</dbReference>
<dbReference type="InterPro" id="IPR002108">
    <property type="entry name" value="ADF-H"/>
</dbReference>
<dbReference type="InterPro" id="IPR029006">
    <property type="entry name" value="ADF-H/Gelsolin-like_dom_sf"/>
</dbReference>
<dbReference type="PROSITE" id="PS51263">
    <property type="entry name" value="ADF_H"/>
    <property type="match status" value="1"/>
</dbReference>
<feature type="domain" description="ADF-H" evidence="3">
    <location>
        <begin position="1"/>
        <end position="140"/>
    </location>
</feature>
<accession>A0A6F9D9D1</accession>
<dbReference type="SMART" id="SM00102">
    <property type="entry name" value="ADF"/>
    <property type="match status" value="1"/>
</dbReference>
<keyword evidence="2" id="KW-0009">Actin-binding</keyword>
<dbReference type="EMBL" id="LR783887">
    <property type="protein sequence ID" value="CAB3230292.1"/>
    <property type="molecule type" value="mRNA"/>
</dbReference>
<sequence>MAVSGIKVADNVKEQIDLVSKKKKPACVFKISKDEKQIELDEDFVIDPKEKRPFHKVLEYFKPDNCRYGLVDVKFKDTEGKKQNQMVCINWASDCATIKHRMMATSSFDALKQQCPSVKLFLQMNDDSQKNSNFVLDKAAGKGAKACRFEKRKYAIDKRSHDYVSDGDDSEESD</sequence>
<dbReference type="InterPro" id="IPR017904">
    <property type="entry name" value="ADF/Cofilin"/>
</dbReference>
<name>A0A6F9D9D1_9ASCI</name>
<proteinExistence type="evidence at transcript level"/>
<evidence type="ECO:0000259" key="3">
    <source>
        <dbReference type="PROSITE" id="PS51263"/>
    </source>
</evidence>
<evidence type="ECO:0000256" key="1">
    <source>
        <dbReference type="ARBA" id="ARBA00006844"/>
    </source>
</evidence>
<comment type="similarity">
    <text evidence="1">Belongs to the actin-binding proteins ADF family.</text>
</comment>
<dbReference type="SUPFAM" id="SSF55753">
    <property type="entry name" value="Actin depolymerizing proteins"/>
    <property type="match status" value="1"/>
</dbReference>
<dbReference type="AlphaFoldDB" id="A0A6F9D9D1"/>
<dbReference type="PANTHER" id="PTHR11913">
    <property type="entry name" value="COFILIN-RELATED"/>
    <property type="match status" value="1"/>
</dbReference>
<dbReference type="GO" id="GO:0003779">
    <property type="term" value="F:actin binding"/>
    <property type="evidence" value="ECO:0007669"/>
    <property type="project" value="UniProtKB-KW"/>
</dbReference>